<feature type="transmembrane region" description="Helical" evidence="21">
    <location>
        <begin position="335"/>
        <end position="359"/>
    </location>
</feature>
<dbReference type="PANTHER" id="PTHR21257">
    <property type="entry name" value="DELTA(14)-STEROL REDUCTASE"/>
    <property type="match status" value="1"/>
</dbReference>
<evidence type="ECO:0000256" key="4">
    <source>
        <dbReference type="ARBA" id="ARBA00022548"/>
    </source>
</evidence>
<evidence type="ECO:0000256" key="10">
    <source>
        <dbReference type="ARBA" id="ARBA00022989"/>
    </source>
</evidence>
<dbReference type="GO" id="GO:0006695">
    <property type="term" value="P:cholesterol biosynthetic process"/>
    <property type="evidence" value="ECO:0007669"/>
    <property type="project" value="UniProtKB-KW"/>
</dbReference>
<keyword evidence="7" id="KW-0256">Endoplasmic reticulum</keyword>
<evidence type="ECO:0000256" key="21">
    <source>
        <dbReference type="SAM" id="Phobius"/>
    </source>
</evidence>
<feature type="transmembrane region" description="Helical" evidence="21">
    <location>
        <begin position="137"/>
        <end position="157"/>
    </location>
</feature>
<dbReference type="InterPro" id="IPR001171">
    <property type="entry name" value="ERG24_DHCR-like"/>
</dbReference>
<feature type="transmembrane region" description="Helical" evidence="21">
    <location>
        <begin position="455"/>
        <end position="474"/>
    </location>
</feature>
<evidence type="ECO:0000313" key="22">
    <source>
        <dbReference type="EMBL" id="CAD8958398.1"/>
    </source>
</evidence>
<reference evidence="22" key="1">
    <citation type="submission" date="2021-01" db="EMBL/GenBank/DDBJ databases">
        <authorList>
            <person name="Corre E."/>
            <person name="Pelletier E."/>
            <person name="Niang G."/>
            <person name="Scheremetjew M."/>
            <person name="Finn R."/>
            <person name="Kale V."/>
            <person name="Holt S."/>
            <person name="Cochrane G."/>
            <person name="Meng A."/>
            <person name="Brown T."/>
            <person name="Cohen L."/>
        </authorList>
    </citation>
    <scope>NUCLEOTIDE SEQUENCE</scope>
    <source>
        <strain evidence="22">CCMP644</strain>
    </source>
</reference>
<dbReference type="GO" id="GO:0005789">
    <property type="term" value="C:endoplasmic reticulum membrane"/>
    <property type="evidence" value="ECO:0007669"/>
    <property type="project" value="UniProtKB-SubCell"/>
</dbReference>
<dbReference type="Pfam" id="PF01222">
    <property type="entry name" value="ERG4_ERG24"/>
    <property type="match status" value="1"/>
</dbReference>
<evidence type="ECO:0000256" key="20">
    <source>
        <dbReference type="SAM" id="MobiDB-lite"/>
    </source>
</evidence>
<evidence type="ECO:0000256" key="19">
    <source>
        <dbReference type="ARBA" id="ARBA00042688"/>
    </source>
</evidence>
<organism evidence="22">
    <name type="scientific">Hemiselmis andersenii</name>
    <name type="common">Cryptophyte alga</name>
    <dbReference type="NCBI Taxonomy" id="464988"/>
    <lineage>
        <taxon>Eukaryota</taxon>
        <taxon>Cryptophyceae</taxon>
        <taxon>Cryptomonadales</taxon>
        <taxon>Hemiselmidaceae</taxon>
        <taxon>Hemiselmis</taxon>
    </lineage>
</organism>
<evidence type="ECO:0000256" key="3">
    <source>
        <dbReference type="ARBA" id="ARBA00022516"/>
    </source>
</evidence>
<evidence type="ECO:0000256" key="16">
    <source>
        <dbReference type="ARBA" id="ARBA00023221"/>
    </source>
</evidence>
<evidence type="ECO:0000256" key="5">
    <source>
        <dbReference type="ARBA" id="ARBA00022692"/>
    </source>
</evidence>
<keyword evidence="15" id="KW-1207">Sterol metabolism</keyword>
<keyword evidence="3" id="KW-0444">Lipid biosynthesis</keyword>
<keyword evidence="10 21" id="KW-1133">Transmembrane helix</keyword>
<evidence type="ECO:0000256" key="15">
    <source>
        <dbReference type="ARBA" id="ARBA00023166"/>
    </source>
</evidence>
<keyword evidence="12" id="KW-0756">Sterol biosynthesis</keyword>
<feature type="compositionally biased region" description="Low complexity" evidence="20">
    <location>
        <begin position="1"/>
        <end position="17"/>
    </location>
</feature>
<evidence type="ECO:0000256" key="2">
    <source>
        <dbReference type="ARBA" id="ARBA00005402"/>
    </source>
</evidence>
<dbReference type="PROSITE" id="PS01017">
    <property type="entry name" value="STEROL_REDUCT_1"/>
    <property type="match status" value="1"/>
</dbReference>
<feature type="compositionally biased region" description="Low complexity" evidence="20">
    <location>
        <begin position="36"/>
        <end position="58"/>
    </location>
</feature>
<accession>A0A7S1H106</accession>
<dbReference type="EMBL" id="HBFX01021297">
    <property type="protein sequence ID" value="CAD8958398.1"/>
    <property type="molecule type" value="Transcribed_RNA"/>
</dbReference>
<keyword evidence="4" id="KW-0153">Cholesterol metabolism</keyword>
<evidence type="ECO:0000256" key="13">
    <source>
        <dbReference type="ARBA" id="ARBA00023098"/>
    </source>
</evidence>
<dbReference type="GO" id="GO:0016132">
    <property type="term" value="P:brassinosteroid biosynthetic process"/>
    <property type="evidence" value="ECO:0007669"/>
    <property type="project" value="TreeGrafter"/>
</dbReference>
<keyword evidence="9" id="KW-0752">Steroid biosynthesis</keyword>
<dbReference type="GO" id="GO:0047598">
    <property type="term" value="F:7-dehydrocholesterol reductase activity"/>
    <property type="evidence" value="ECO:0007669"/>
    <property type="project" value="UniProtKB-EC"/>
</dbReference>
<protein>
    <recommendedName>
        <fullName evidence="18">7-dehydrocholesterol reductase</fullName>
        <ecNumber evidence="17">1.3.1.21</ecNumber>
    </recommendedName>
    <alternativeName>
        <fullName evidence="19">Sterol Delta(7)-reductase</fullName>
    </alternativeName>
</protein>
<evidence type="ECO:0000256" key="9">
    <source>
        <dbReference type="ARBA" id="ARBA00022955"/>
    </source>
</evidence>
<keyword evidence="5 21" id="KW-0812">Transmembrane</keyword>
<keyword evidence="16" id="KW-0753">Steroid metabolism</keyword>
<feature type="region of interest" description="Disordered" evidence="20">
    <location>
        <begin position="1"/>
        <end position="61"/>
    </location>
</feature>
<evidence type="ECO:0000256" key="8">
    <source>
        <dbReference type="ARBA" id="ARBA00022857"/>
    </source>
</evidence>
<keyword evidence="8" id="KW-0521">NADP</keyword>
<evidence type="ECO:0000256" key="1">
    <source>
        <dbReference type="ARBA" id="ARBA00004477"/>
    </source>
</evidence>
<keyword evidence="11" id="KW-0560">Oxidoreductase</keyword>
<feature type="transmembrane region" description="Helical" evidence="21">
    <location>
        <begin position="366"/>
        <end position="385"/>
    </location>
</feature>
<dbReference type="PROSITE" id="PS01018">
    <property type="entry name" value="STEROL_REDUCT_2"/>
    <property type="match status" value="1"/>
</dbReference>
<dbReference type="AlphaFoldDB" id="A0A7S1H106"/>
<feature type="transmembrane region" description="Helical" evidence="21">
    <location>
        <begin position="178"/>
        <end position="197"/>
    </location>
</feature>
<feature type="transmembrane region" description="Helical" evidence="21">
    <location>
        <begin position="209"/>
        <end position="226"/>
    </location>
</feature>
<dbReference type="EC" id="1.3.1.21" evidence="17"/>
<evidence type="ECO:0000256" key="6">
    <source>
        <dbReference type="ARBA" id="ARBA00022778"/>
    </source>
</evidence>
<keyword evidence="6" id="KW-0152">Cholesterol biosynthesis</keyword>
<proteinExistence type="inferred from homology"/>
<gene>
    <name evidence="22" type="ORF">HAND00432_LOCUS12937</name>
</gene>
<evidence type="ECO:0000256" key="12">
    <source>
        <dbReference type="ARBA" id="ARBA00023011"/>
    </source>
</evidence>
<dbReference type="InterPro" id="IPR018083">
    <property type="entry name" value="Sterol_reductase_CS"/>
</dbReference>
<sequence length="509" mass="57456">MPPKSPASRGRSPSPAKRGGRGKSPGAPKTPRGRNPAKSPARSKSPAPRASSSPAPRAQPKVAAAVKSWSMSKANSSVWDLSGAIALMVGPAVFTIVYTYALLELDGSAEKLLSATMKDFPSILWRHHPSVKDMMEAMKVVVIFWIVQLAMMPLVPGKIHTGPVAPSGHRPKYKANGVATYLLTVVLFFSGAHFGFYKAGVFYDIAAPMYAALNYFSIVFCAFLYYKGLHFPSTKDSGSTGSFVFDYFWGTELYPRVGKKFWSLGWDLKQFTNCRWGMMFWAIGTLSFMMKQREIHGVFYDSMFISVFVQQVYVFKFFLWETGYLNTMDIQHDRAGFYICWGCLVWVPCLYTCHTLFLVHNPIHMGEVTAAVMGAVGVVAVYINWDADQQKITFRENDGNVEIWGKKAVKIQAVYRTDLGINKPSLLLASGWWGVSRHFHYLPELMAAFCWSAPTLWSGNVLGFAYWVFLLCLLTHRSFRDEERCSTKYGTYWDEYKKLVPYRIVPYLF</sequence>
<keyword evidence="14 21" id="KW-0472">Membrane</keyword>
<evidence type="ECO:0000256" key="17">
    <source>
        <dbReference type="ARBA" id="ARBA00038851"/>
    </source>
</evidence>
<comment type="similarity">
    <text evidence="2">Belongs to the ERG4/ERG24 family.</text>
</comment>
<name>A0A7S1H106_HEMAN</name>
<dbReference type="Gene3D" id="1.20.120.1630">
    <property type="match status" value="1"/>
</dbReference>
<evidence type="ECO:0000256" key="18">
    <source>
        <dbReference type="ARBA" id="ARBA00039984"/>
    </source>
</evidence>
<keyword evidence="13" id="KW-0443">Lipid metabolism</keyword>
<dbReference type="PANTHER" id="PTHR21257:SF38">
    <property type="entry name" value="7-DEHYDROCHOLESTEROL REDUCTASE"/>
    <property type="match status" value="1"/>
</dbReference>
<feature type="transmembrane region" description="Helical" evidence="21">
    <location>
        <begin position="78"/>
        <end position="103"/>
    </location>
</feature>
<evidence type="ECO:0000256" key="11">
    <source>
        <dbReference type="ARBA" id="ARBA00023002"/>
    </source>
</evidence>
<comment type="subcellular location">
    <subcellularLocation>
        <location evidence="1">Endoplasmic reticulum membrane</location>
        <topology evidence="1">Multi-pass membrane protein</topology>
    </subcellularLocation>
</comment>
<evidence type="ECO:0000256" key="7">
    <source>
        <dbReference type="ARBA" id="ARBA00022824"/>
    </source>
</evidence>
<evidence type="ECO:0000256" key="14">
    <source>
        <dbReference type="ARBA" id="ARBA00023136"/>
    </source>
</evidence>